<keyword evidence="3" id="KW-1185">Reference proteome</keyword>
<sequence>MPSDKAPGPEGFTGLFFKRCWGVIMHTVMRVVQRFDSLHIDELHWLNSANVVLLPKKDGAEGISDYRPISLIHSIAKIIAKVLSLRLAPLMDGLVSNAQSAFIKRRSIHDNFMYVRNFARRLHKCKTPALLFKLDIKKAFDSVKWGYFLELLQRLGFPTRFRAWVAALLSTSSSRILLNGLPGTPIKHGSGFR</sequence>
<dbReference type="PANTHER" id="PTHR19446">
    <property type="entry name" value="REVERSE TRANSCRIPTASES"/>
    <property type="match status" value="1"/>
</dbReference>
<dbReference type="AlphaFoldDB" id="A0A453D7X5"/>
<feature type="domain" description="Reverse transcriptase" evidence="1">
    <location>
        <begin position="55"/>
        <end position="173"/>
    </location>
</feature>
<evidence type="ECO:0000313" key="2">
    <source>
        <dbReference type="EnsemblPlants" id="AET2Gv21129700.1"/>
    </source>
</evidence>
<reference evidence="2" key="4">
    <citation type="submission" date="2019-03" db="UniProtKB">
        <authorList>
            <consortium name="EnsemblPlants"/>
        </authorList>
    </citation>
    <scope>IDENTIFICATION</scope>
</reference>
<evidence type="ECO:0000259" key="1">
    <source>
        <dbReference type="Pfam" id="PF00078"/>
    </source>
</evidence>
<accession>A0A453D7X5</accession>
<dbReference type="Gramene" id="AET2Gv21129700.1">
    <property type="protein sequence ID" value="AET2Gv21129700.1"/>
    <property type="gene ID" value="AET2Gv21129700"/>
</dbReference>
<dbReference type="STRING" id="200361.A0A453D7X5"/>
<dbReference type="InterPro" id="IPR000477">
    <property type="entry name" value="RT_dom"/>
</dbReference>
<evidence type="ECO:0000313" key="3">
    <source>
        <dbReference type="Proteomes" id="UP000015105"/>
    </source>
</evidence>
<name>A0A453D7X5_AEGTS</name>
<dbReference type="Pfam" id="PF00078">
    <property type="entry name" value="RVT_1"/>
    <property type="match status" value="1"/>
</dbReference>
<reference evidence="3" key="1">
    <citation type="journal article" date="2014" name="Science">
        <title>Ancient hybridizations among the ancestral genomes of bread wheat.</title>
        <authorList>
            <consortium name="International Wheat Genome Sequencing Consortium,"/>
            <person name="Marcussen T."/>
            <person name="Sandve S.R."/>
            <person name="Heier L."/>
            <person name="Spannagl M."/>
            <person name="Pfeifer M."/>
            <person name="Jakobsen K.S."/>
            <person name="Wulff B.B."/>
            <person name="Steuernagel B."/>
            <person name="Mayer K.F."/>
            <person name="Olsen O.A."/>
        </authorList>
    </citation>
    <scope>NUCLEOTIDE SEQUENCE [LARGE SCALE GENOMIC DNA]</scope>
    <source>
        <strain evidence="3">cv. AL8/78</strain>
    </source>
</reference>
<proteinExistence type="predicted"/>
<reference evidence="3" key="2">
    <citation type="journal article" date="2017" name="Nat. Plants">
        <title>The Aegilops tauschii genome reveals multiple impacts of transposons.</title>
        <authorList>
            <person name="Zhao G."/>
            <person name="Zou C."/>
            <person name="Li K."/>
            <person name="Wang K."/>
            <person name="Li T."/>
            <person name="Gao L."/>
            <person name="Zhang X."/>
            <person name="Wang H."/>
            <person name="Yang Z."/>
            <person name="Liu X."/>
            <person name="Jiang W."/>
            <person name="Mao L."/>
            <person name="Kong X."/>
            <person name="Jiao Y."/>
            <person name="Jia J."/>
        </authorList>
    </citation>
    <scope>NUCLEOTIDE SEQUENCE [LARGE SCALE GENOMIC DNA]</scope>
    <source>
        <strain evidence="3">cv. AL8/78</strain>
    </source>
</reference>
<protein>
    <recommendedName>
        <fullName evidence="1">Reverse transcriptase domain-containing protein</fullName>
    </recommendedName>
</protein>
<dbReference type="Proteomes" id="UP000015105">
    <property type="component" value="Chromosome 2D"/>
</dbReference>
<reference evidence="2" key="3">
    <citation type="journal article" date="2017" name="Nature">
        <title>Genome sequence of the progenitor of the wheat D genome Aegilops tauschii.</title>
        <authorList>
            <person name="Luo M.C."/>
            <person name="Gu Y.Q."/>
            <person name="Puiu D."/>
            <person name="Wang H."/>
            <person name="Twardziok S.O."/>
            <person name="Deal K.R."/>
            <person name="Huo N."/>
            <person name="Zhu T."/>
            <person name="Wang L."/>
            <person name="Wang Y."/>
            <person name="McGuire P.E."/>
            <person name="Liu S."/>
            <person name="Long H."/>
            <person name="Ramasamy R.K."/>
            <person name="Rodriguez J.C."/>
            <person name="Van S.L."/>
            <person name="Yuan L."/>
            <person name="Wang Z."/>
            <person name="Xia Z."/>
            <person name="Xiao L."/>
            <person name="Anderson O.D."/>
            <person name="Ouyang S."/>
            <person name="Liang Y."/>
            <person name="Zimin A.V."/>
            <person name="Pertea G."/>
            <person name="Qi P."/>
            <person name="Bennetzen J.L."/>
            <person name="Dai X."/>
            <person name="Dawson M.W."/>
            <person name="Muller H.G."/>
            <person name="Kugler K."/>
            <person name="Rivarola-Duarte L."/>
            <person name="Spannagl M."/>
            <person name="Mayer K.F.X."/>
            <person name="Lu F.H."/>
            <person name="Bevan M.W."/>
            <person name="Leroy P."/>
            <person name="Li P."/>
            <person name="You F.M."/>
            <person name="Sun Q."/>
            <person name="Liu Z."/>
            <person name="Lyons E."/>
            <person name="Wicker T."/>
            <person name="Salzberg S.L."/>
            <person name="Devos K.M."/>
            <person name="Dvorak J."/>
        </authorList>
    </citation>
    <scope>NUCLEOTIDE SEQUENCE [LARGE SCALE GENOMIC DNA]</scope>
    <source>
        <strain evidence="2">cv. AL8/78</strain>
    </source>
</reference>
<dbReference type="EnsemblPlants" id="AET2Gv21129700.1">
    <property type="protein sequence ID" value="AET2Gv21129700.1"/>
    <property type="gene ID" value="AET2Gv21129700"/>
</dbReference>
<reference evidence="2" key="5">
    <citation type="journal article" date="2021" name="G3 (Bethesda)">
        <title>Aegilops tauschii genome assembly Aet v5.0 features greater sequence contiguity and improved annotation.</title>
        <authorList>
            <person name="Wang L."/>
            <person name="Zhu T."/>
            <person name="Rodriguez J.C."/>
            <person name="Deal K.R."/>
            <person name="Dubcovsky J."/>
            <person name="McGuire P.E."/>
            <person name="Lux T."/>
            <person name="Spannagl M."/>
            <person name="Mayer K.F.X."/>
            <person name="Baldrich P."/>
            <person name="Meyers B.C."/>
            <person name="Huo N."/>
            <person name="Gu Y.Q."/>
            <person name="Zhou H."/>
            <person name="Devos K.M."/>
            <person name="Bennetzen J.L."/>
            <person name="Unver T."/>
            <person name="Budak H."/>
            <person name="Gulick P.J."/>
            <person name="Galiba G."/>
            <person name="Kalapos B."/>
            <person name="Nelson D.R."/>
            <person name="Li P."/>
            <person name="You F.M."/>
            <person name="Luo M.C."/>
            <person name="Dvorak J."/>
        </authorList>
    </citation>
    <scope>NUCLEOTIDE SEQUENCE [LARGE SCALE GENOMIC DNA]</scope>
    <source>
        <strain evidence="2">cv. AL8/78</strain>
    </source>
</reference>
<organism evidence="2 3">
    <name type="scientific">Aegilops tauschii subsp. strangulata</name>
    <name type="common">Goatgrass</name>
    <dbReference type="NCBI Taxonomy" id="200361"/>
    <lineage>
        <taxon>Eukaryota</taxon>
        <taxon>Viridiplantae</taxon>
        <taxon>Streptophyta</taxon>
        <taxon>Embryophyta</taxon>
        <taxon>Tracheophyta</taxon>
        <taxon>Spermatophyta</taxon>
        <taxon>Magnoliopsida</taxon>
        <taxon>Liliopsida</taxon>
        <taxon>Poales</taxon>
        <taxon>Poaceae</taxon>
        <taxon>BOP clade</taxon>
        <taxon>Pooideae</taxon>
        <taxon>Triticodae</taxon>
        <taxon>Triticeae</taxon>
        <taxon>Triticinae</taxon>
        <taxon>Aegilops</taxon>
    </lineage>
</organism>
<dbReference type="CDD" id="cd01650">
    <property type="entry name" value="RT_nLTR_like"/>
    <property type="match status" value="1"/>
</dbReference>